<reference evidence="4" key="1">
    <citation type="submission" date="2022-09" db="EMBL/GenBank/DDBJ databases">
        <authorList>
            <person name="Valles S.M."/>
            <person name="Zhao C."/>
            <person name="Rivers A.R."/>
            <person name="Iwata R.L."/>
            <person name="Oi D.H."/>
            <person name="Cha D.H."/>
            <person name="Collignon R.M."/>
            <person name="Cox N.A."/>
            <person name="Morton G.J."/>
            <person name="Calcaterra L.A."/>
        </authorList>
    </citation>
    <scope>NUCLEOTIDE SEQUENCE</scope>
</reference>
<comment type="subcellular location">
    <subcellularLocation>
        <location evidence="1">Virion</location>
    </subcellularLocation>
</comment>
<evidence type="ECO:0000256" key="2">
    <source>
        <dbReference type="ARBA" id="ARBA00022844"/>
    </source>
</evidence>
<proteinExistence type="predicted"/>
<feature type="compositionally biased region" description="Low complexity" evidence="3">
    <location>
        <begin position="1"/>
        <end position="14"/>
    </location>
</feature>
<sequence length="416" mass="47554">MNAEEPLLAPAANETVSTTGDPLPEQAGVAKQVIPRGISMLNLIHQWQPMGIRIIVNLPFIGNDQDVLFYIRNGPFIPRWDKNYKATNPFKAWPKPDLPDDTTLRQYAWNNTKNVWLGKSFDKFNYGQSGVIMTQYDYPPILSTLSQAFRRWRGDMQYRLRSVAGFATQGYLIVAPYKNIFSPIGSYDEYATYPAITRQDTSYREAMMNAYVMADTSMFRHVEVTVPYEYPAPWYDQYAWLARRVSPNSAAVNATVTESDYKTKMGFIVTAEPHGDNFIAVMLRGKVETTETGGQIAFELEYRAMEGFQFADPGLPPNDLTEPYENISSQTRIIYDRVKTVPDPKLTSDGFGRIVESSSYSKVKRAVFGDKEHHHQPHHRHHHHVEKRADVPAEVILHPVTPVPDSRTTREREFSY</sequence>
<dbReference type="Gene3D" id="2.60.120.20">
    <property type="match status" value="1"/>
</dbReference>
<name>A0AA95E5P5_9VIRU</name>
<evidence type="ECO:0000256" key="3">
    <source>
        <dbReference type="SAM" id="MobiDB-lite"/>
    </source>
</evidence>
<protein>
    <submittedName>
        <fullName evidence="4">Structural protein</fullName>
    </submittedName>
</protein>
<evidence type="ECO:0000313" key="4">
    <source>
        <dbReference type="EMBL" id="WAL01504.1"/>
    </source>
</evidence>
<evidence type="ECO:0000256" key="1">
    <source>
        <dbReference type="ARBA" id="ARBA00004328"/>
    </source>
</evidence>
<dbReference type="EMBL" id="OP518022">
    <property type="protein sequence ID" value="WAL01504.1"/>
    <property type="molecule type" value="Genomic_RNA"/>
</dbReference>
<dbReference type="SUPFAM" id="SSF88633">
    <property type="entry name" value="Positive stranded ssRNA viruses"/>
    <property type="match status" value="1"/>
</dbReference>
<accession>A0AA95E5P5</accession>
<feature type="region of interest" description="Disordered" evidence="3">
    <location>
        <begin position="1"/>
        <end position="24"/>
    </location>
</feature>
<dbReference type="GO" id="GO:0044423">
    <property type="term" value="C:virion component"/>
    <property type="evidence" value="ECO:0007669"/>
    <property type="project" value="UniProtKB-KW"/>
</dbReference>
<keyword evidence="2" id="KW-0946">Virion</keyword>
<dbReference type="InterPro" id="IPR029053">
    <property type="entry name" value="Viral_coat"/>
</dbReference>
<organism evidence="4">
    <name type="scientific">Electric ant polycipivirus 2</name>
    <dbReference type="NCBI Taxonomy" id="3003606"/>
    <lineage>
        <taxon>Viruses</taxon>
        <taxon>Riboviria</taxon>
        <taxon>Orthornavirae</taxon>
        <taxon>Pisuviricota</taxon>
        <taxon>Pisoniviricetes</taxon>
        <taxon>Picornavirales</taxon>
        <taxon>Polycipiviridae</taxon>
    </lineage>
</organism>